<evidence type="ECO:0000313" key="1">
    <source>
        <dbReference type="EMBL" id="MBO0351204.1"/>
    </source>
</evidence>
<dbReference type="InterPro" id="IPR035943">
    <property type="entry name" value="XisI-like_sf"/>
</dbReference>
<dbReference type="EMBL" id="JAFLQW010000514">
    <property type="protein sequence ID" value="MBO0351204.1"/>
    <property type="molecule type" value="Genomic_DNA"/>
</dbReference>
<dbReference type="CDD" id="cd16382">
    <property type="entry name" value="XisI-like"/>
    <property type="match status" value="1"/>
</dbReference>
<protein>
    <submittedName>
        <fullName evidence="1">XisI protein</fullName>
    </submittedName>
</protein>
<dbReference type="Proteomes" id="UP000664844">
    <property type="component" value="Unassembled WGS sequence"/>
</dbReference>
<reference evidence="1 2" key="1">
    <citation type="submission" date="2021-03" db="EMBL/GenBank/DDBJ databases">
        <title>Metabolic Capacity of the Antarctic Cyanobacterium Phormidium pseudopriestleyi that Sustains Oxygenic Photosynthesis in the Presence of Hydrogen Sulfide.</title>
        <authorList>
            <person name="Lumian J.E."/>
            <person name="Jungblut A.D."/>
            <person name="Dillon M.L."/>
            <person name="Hawes I."/>
            <person name="Doran P.T."/>
            <person name="Mackey T.J."/>
            <person name="Dick G.J."/>
            <person name="Grettenberger C.L."/>
            <person name="Sumner D.Y."/>
        </authorList>
    </citation>
    <scope>NUCLEOTIDE SEQUENCE [LARGE SCALE GENOMIC DNA]</scope>
    <source>
        <strain evidence="1 2">FRX01</strain>
    </source>
</reference>
<dbReference type="InterPro" id="IPR014968">
    <property type="entry name" value="XisI"/>
</dbReference>
<keyword evidence="2" id="KW-1185">Reference proteome</keyword>
<name>A0ABS3FW29_9CYAN</name>
<dbReference type="Pfam" id="PF08869">
    <property type="entry name" value="XisI"/>
    <property type="match status" value="1"/>
</dbReference>
<dbReference type="SUPFAM" id="SSF143847">
    <property type="entry name" value="XisI-like"/>
    <property type="match status" value="1"/>
</dbReference>
<comment type="caution">
    <text evidence="1">The sequence shown here is derived from an EMBL/GenBank/DDBJ whole genome shotgun (WGS) entry which is preliminary data.</text>
</comment>
<proteinExistence type="predicted"/>
<gene>
    <name evidence="1" type="ORF">J0895_19420</name>
</gene>
<dbReference type="Gene3D" id="3.30.310.110">
    <property type="entry name" value="XisI-like"/>
    <property type="match status" value="1"/>
</dbReference>
<accession>A0ABS3FW29</accession>
<evidence type="ECO:0000313" key="2">
    <source>
        <dbReference type="Proteomes" id="UP000664844"/>
    </source>
</evidence>
<organism evidence="1 2">
    <name type="scientific">Phormidium pseudopriestleyi FRX01</name>
    <dbReference type="NCBI Taxonomy" id="1759528"/>
    <lineage>
        <taxon>Bacteria</taxon>
        <taxon>Bacillati</taxon>
        <taxon>Cyanobacteriota</taxon>
        <taxon>Cyanophyceae</taxon>
        <taxon>Oscillatoriophycideae</taxon>
        <taxon>Oscillatoriales</taxon>
        <taxon>Oscillatoriaceae</taxon>
        <taxon>Phormidium</taxon>
    </lineage>
</organism>
<sequence>MDKLEHYRHCIKTLLQAQFRHPSNTTDVESQLIFDQEGDRYLWLNVGWVELECVYACFLHFDIKDGKIWIQCNRTETDMAQALVEMGVPKEDIILGLHPPYKRPYTGYGMPQLEPISIEA</sequence>